<evidence type="ECO:0000256" key="1">
    <source>
        <dbReference type="SAM" id="Phobius"/>
    </source>
</evidence>
<keyword evidence="1" id="KW-0812">Transmembrane</keyword>
<evidence type="ECO:0000313" key="2">
    <source>
        <dbReference type="EMBL" id="GLK49514.1"/>
    </source>
</evidence>
<comment type="caution">
    <text evidence="2">The sequence shown here is derived from an EMBL/GenBank/DDBJ whole genome shotgun (WGS) entry which is preliminary data.</text>
</comment>
<reference evidence="2" key="2">
    <citation type="submission" date="2023-01" db="EMBL/GenBank/DDBJ databases">
        <authorList>
            <person name="Sun Q."/>
            <person name="Evtushenko L."/>
        </authorList>
    </citation>
    <scope>NUCLEOTIDE SEQUENCE</scope>
    <source>
        <strain evidence="2">VKM B-1499</strain>
    </source>
</reference>
<keyword evidence="3" id="KW-1185">Reference proteome</keyword>
<feature type="transmembrane region" description="Helical" evidence="1">
    <location>
        <begin position="38"/>
        <end position="57"/>
    </location>
</feature>
<sequence>MKTWDWVLAGCCVAWLLGLIWIGHPENDLLKALWSQNMAAWVQALGSIGAIGVAIWVSHRDSLKARAAEKRRHQDDVLAWESALLHSVKLVSNVDRMMGANGNATWDEKVVDRLIQTASKVLDLYLELPPPSTALAFSLTTARGHIRQARNAIAALIEMHPRARAYAAQEIKERLKAARAVRESRTALDELVNQYEAGLL</sequence>
<evidence type="ECO:0008006" key="4">
    <source>
        <dbReference type="Google" id="ProtNLM"/>
    </source>
</evidence>
<dbReference type="RefSeq" id="WP_271165710.1">
    <property type="nucleotide sequence ID" value="NZ_BSFD01000009.1"/>
</dbReference>
<reference evidence="2" key="1">
    <citation type="journal article" date="2014" name="Int. J. Syst. Evol. Microbiol.">
        <title>Complete genome of a new Firmicutes species belonging to the dominant human colonic microbiota ('Ruminococcus bicirculans') reveals two chromosomes and a selective capacity to utilize plant glucans.</title>
        <authorList>
            <consortium name="NISC Comparative Sequencing Program"/>
            <person name="Wegmann U."/>
            <person name="Louis P."/>
            <person name="Goesmann A."/>
            <person name="Henrissat B."/>
            <person name="Duncan S.H."/>
            <person name="Flint H.J."/>
        </authorList>
    </citation>
    <scope>NUCLEOTIDE SEQUENCE</scope>
    <source>
        <strain evidence="2">VKM B-1499</strain>
    </source>
</reference>
<protein>
    <recommendedName>
        <fullName evidence="4">DUF4239 domain-containing protein</fullName>
    </recommendedName>
</protein>
<proteinExistence type="predicted"/>
<evidence type="ECO:0000313" key="3">
    <source>
        <dbReference type="Proteomes" id="UP001143509"/>
    </source>
</evidence>
<dbReference type="Proteomes" id="UP001143509">
    <property type="component" value="Unassembled WGS sequence"/>
</dbReference>
<dbReference type="EMBL" id="BSFD01000009">
    <property type="protein sequence ID" value="GLK49514.1"/>
    <property type="molecule type" value="Genomic_DNA"/>
</dbReference>
<accession>A0ABQ5TBS0</accession>
<keyword evidence="1" id="KW-0472">Membrane</keyword>
<organism evidence="2 3">
    <name type="scientific">Brevundimonas intermedia</name>
    <dbReference type="NCBI Taxonomy" id="74315"/>
    <lineage>
        <taxon>Bacteria</taxon>
        <taxon>Pseudomonadati</taxon>
        <taxon>Pseudomonadota</taxon>
        <taxon>Alphaproteobacteria</taxon>
        <taxon>Caulobacterales</taxon>
        <taxon>Caulobacteraceae</taxon>
        <taxon>Brevundimonas</taxon>
    </lineage>
</organism>
<gene>
    <name evidence="2" type="ORF">GCM10017620_24870</name>
</gene>
<keyword evidence="1" id="KW-1133">Transmembrane helix</keyword>
<name>A0ABQ5TBS0_9CAUL</name>